<dbReference type="InterPro" id="IPR020843">
    <property type="entry name" value="ER"/>
</dbReference>
<dbReference type="SUPFAM" id="SSF50129">
    <property type="entry name" value="GroES-like"/>
    <property type="match status" value="1"/>
</dbReference>
<accession>A0AAD7QPK2</accession>
<evidence type="ECO:0000256" key="8">
    <source>
        <dbReference type="ARBA" id="ARBA00023002"/>
    </source>
</evidence>
<dbReference type="InterPro" id="IPR013154">
    <property type="entry name" value="ADH-like_N"/>
</dbReference>
<dbReference type="Gene3D" id="3.40.50.720">
    <property type="entry name" value="NAD(P)-binding Rossmann-like Domain"/>
    <property type="match status" value="1"/>
</dbReference>
<gene>
    <name evidence="13" type="ORF">POJ06DRAFT_126488</name>
</gene>
<dbReference type="PANTHER" id="PTHR42683">
    <property type="entry name" value="ALDEHYDE REDUCTASE"/>
    <property type="match status" value="1"/>
</dbReference>
<dbReference type="GO" id="GO:0006066">
    <property type="term" value="P:alcohol metabolic process"/>
    <property type="evidence" value="ECO:0007669"/>
    <property type="project" value="UniProtKB-ARBA"/>
</dbReference>
<comment type="similarity">
    <text evidence="2 11">Belongs to the zinc-containing alcohol dehydrogenase family.</text>
</comment>
<evidence type="ECO:0000256" key="10">
    <source>
        <dbReference type="ARBA" id="ARBA00050997"/>
    </source>
</evidence>
<keyword evidence="8" id="KW-0560">Oxidoreductase</keyword>
<dbReference type="Proteomes" id="UP001217417">
    <property type="component" value="Unassembled WGS sequence"/>
</dbReference>
<evidence type="ECO:0000256" key="7">
    <source>
        <dbReference type="ARBA" id="ARBA00022857"/>
    </source>
</evidence>
<dbReference type="EC" id="1.1.1.2" evidence="9"/>
<dbReference type="PROSITE" id="PS00059">
    <property type="entry name" value="ADH_ZINC"/>
    <property type="match status" value="1"/>
</dbReference>
<proteinExistence type="inferred from homology"/>
<reference evidence="13" key="1">
    <citation type="submission" date="2023-03" db="EMBL/GenBank/DDBJ databases">
        <title>Near-Complete genome sequence of Lipomyces tetrasporous NRRL Y-64009, an oleaginous yeast capable of growing on lignocellulosic hydrolysates.</title>
        <authorList>
            <consortium name="Lawrence Berkeley National Laboratory"/>
            <person name="Jagtap S.S."/>
            <person name="Liu J.-J."/>
            <person name="Walukiewicz H.E."/>
            <person name="Pangilinan J."/>
            <person name="Lipzen A."/>
            <person name="Ahrendt S."/>
            <person name="Koriabine M."/>
            <person name="Cobaugh K."/>
            <person name="Salamov A."/>
            <person name="Yoshinaga Y."/>
            <person name="Ng V."/>
            <person name="Daum C."/>
            <person name="Grigoriev I.V."/>
            <person name="Slininger P.J."/>
            <person name="Dien B.S."/>
            <person name="Jin Y.-S."/>
            <person name="Rao C.V."/>
        </authorList>
    </citation>
    <scope>NUCLEOTIDE SEQUENCE</scope>
    <source>
        <strain evidence="13">NRRL Y-64009</strain>
    </source>
</reference>
<dbReference type="InterPro" id="IPR011032">
    <property type="entry name" value="GroES-like_sf"/>
</dbReference>
<dbReference type="AlphaFoldDB" id="A0AAD7QPK2"/>
<dbReference type="InterPro" id="IPR013149">
    <property type="entry name" value="ADH-like_C"/>
</dbReference>
<keyword evidence="7" id="KW-0521">NADP</keyword>
<dbReference type="InterPro" id="IPR002328">
    <property type="entry name" value="ADH_Zn_CS"/>
</dbReference>
<comment type="subunit">
    <text evidence="3">Homodimer.</text>
</comment>
<evidence type="ECO:0000256" key="4">
    <source>
        <dbReference type="ARBA" id="ARBA00022553"/>
    </source>
</evidence>
<evidence type="ECO:0000259" key="12">
    <source>
        <dbReference type="SMART" id="SM00829"/>
    </source>
</evidence>
<sequence length="367" mass="39243">MVYPDTFKGFAVESYETWASPKEFEYKPKPFGSYDIDIKISACGVCGSDVHTVRGGWGDARLPLVVGHEIIGTAIKVGDKVSGIKVGDRVGVGAQIGSCMNCDDCKNDNEAYCEQRVGTYGGVYPVDNVDGAAGVVTQGGYASHIRAHEQFTFKIPDVLETHLVAPMMCAGITTYSPLVRNGCGPGKTVGIIGIGGLGHFGIQWAKALGADTVVAISRSDSKKQDALKLGADVFLATEKKGWNGEYKRKLDLIVNCANSTDGFALGEYLSLLKTHGRFINVGLPEGDGYKINPMSLLSNGVLIGTTHIGSKTEILEMLDLAAEKGIRPWVTTIPVSAAGCGEALEKCYQNKVRYRITLVDFDKAFGN</sequence>
<keyword evidence="14" id="KW-1185">Reference proteome</keyword>
<dbReference type="FunFam" id="3.40.50.720:FF:000158">
    <property type="entry name" value="Zinc-binding alcohol dehydrogenase"/>
    <property type="match status" value="1"/>
</dbReference>
<evidence type="ECO:0000256" key="11">
    <source>
        <dbReference type="RuleBase" id="RU361277"/>
    </source>
</evidence>
<dbReference type="SMART" id="SM00829">
    <property type="entry name" value="PKS_ER"/>
    <property type="match status" value="1"/>
</dbReference>
<evidence type="ECO:0000256" key="5">
    <source>
        <dbReference type="ARBA" id="ARBA00022723"/>
    </source>
</evidence>
<dbReference type="SUPFAM" id="SSF51735">
    <property type="entry name" value="NAD(P)-binding Rossmann-fold domains"/>
    <property type="match status" value="1"/>
</dbReference>
<evidence type="ECO:0000256" key="2">
    <source>
        <dbReference type="ARBA" id="ARBA00008072"/>
    </source>
</evidence>
<organism evidence="13 14">
    <name type="scientific">Lipomyces tetrasporus</name>
    <dbReference type="NCBI Taxonomy" id="54092"/>
    <lineage>
        <taxon>Eukaryota</taxon>
        <taxon>Fungi</taxon>
        <taxon>Dikarya</taxon>
        <taxon>Ascomycota</taxon>
        <taxon>Saccharomycotina</taxon>
        <taxon>Lipomycetes</taxon>
        <taxon>Lipomycetales</taxon>
        <taxon>Lipomycetaceae</taxon>
        <taxon>Lipomyces</taxon>
    </lineage>
</organism>
<dbReference type="InterPro" id="IPR036291">
    <property type="entry name" value="NAD(P)-bd_dom_sf"/>
</dbReference>
<keyword evidence="4" id="KW-0597">Phosphoprotein</keyword>
<dbReference type="EMBL" id="JARPMG010000007">
    <property type="protein sequence ID" value="KAJ8099029.1"/>
    <property type="molecule type" value="Genomic_DNA"/>
</dbReference>
<keyword evidence="6 11" id="KW-0862">Zinc</keyword>
<comment type="catalytic activity">
    <reaction evidence="10">
        <text>a primary alcohol + NADP(+) = an aldehyde + NADPH + H(+)</text>
        <dbReference type="Rhea" id="RHEA:15937"/>
        <dbReference type="ChEBI" id="CHEBI:15378"/>
        <dbReference type="ChEBI" id="CHEBI:15734"/>
        <dbReference type="ChEBI" id="CHEBI:17478"/>
        <dbReference type="ChEBI" id="CHEBI:57783"/>
        <dbReference type="ChEBI" id="CHEBI:58349"/>
        <dbReference type="EC" id="1.1.1.2"/>
    </reaction>
    <physiologicalReaction direction="left-to-right" evidence="10">
        <dbReference type="Rhea" id="RHEA:15938"/>
    </physiologicalReaction>
    <physiologicalReaction direction="right-to-left" evidence="10">
        <dbReference type="Rhea" id="RHEA:15939"/>
    </physiologicalReaction>
</comment>
<dbReference type="RefSeq" id="XP_056042479.1">
    <property type="nucleotide sequence ID" value="XM_056184309.1"/>
</dbReference>
<dbReference type="InterPro" id="IPR047109">
    <property type="entry name" value="CAD-like"/>
</dbReference>
<evidence type="ECO:0000256" key="1">
    <source>
        <dbReference type="ARBA" id="ARBA00001947"/>
    </source>
</evidence>
<keyword evidence="5 11" id="KW-0479">Metal-binding</keyword>
<dbReference type="GeneID" id="80879475"/>
<evidence type="ECO:0000256" key="9">
    <source>
        <dbReference type="ARBA" id="ARBA00024074"/>
    </source>
</evidence>
<evidence type="ECO:0000313" key="14">
    <source>
        <dbReference type="Proteomes" id="UP001217417"/>
    </source>
</evidence>
<comment type="caution">
    <text evidence="13">The sequence shown here is derived from an EMBL/GenBank/DDBJ whole genome shotgun (WGS) entry which is preliminary data.</text>
</comment>
<dbReference type="GO" id="GO:0008270">
    <property type="term" value="F:zinc ion binding"/>
    <property type="evidence" value="ECO:0007669"/>
    <property type="project" value="InterPro"/>
</dbReference>
<feature type="domain" description="Enoyl reductase (ER)" evidence="12">
    <location>
        <begin position="19"/>
        <end position="358"/>
    </location>
</feature>
<evidence type="ECO:0000256" key="6">
    <source>
        <dbReference type="ARBA" id="ARBA00022833"/>
    </source>
</evidence>
<evidence type="ECO:0000256" key="3">
    <source>
        <dbReference type="ARBA" id="ARBA00011738"/>
    </source>
</evidence>
<comment type="cofactor">
    <cofactor evidence="1 11">
        <name>Zn(2+)</name>
        <dbReference type="ChEBI" id="CHEBI:29105"/>
    </cofactor>
</comment>
<dbReference type="CDD" id="cd05283">
    <property type="entry name" value="CAD1"/>
    <property type="match status" value="1"/>
</dbReference>
<evidence type="ECO:0000313" key="13">
    <source>
        <dbReference type="EMBL" id="KAJ8099029.1"/>
    </source>
</evidence>
<dbReference type="Pfam" id="PF00107">
    <property type="entry name" value="ADH_zinc_N"/>
    <property type="match status" value="1"/>
</dbReference>
<protein>
    <recommendedName>
        <fullName evidence="9">alcohol dehydrogenase (NADP(+))</fullName>
        <ecNumber evidence="9">1.1.1.2</ecNumber>
    </recommendedName>
</protein>
<name>A0AAD7QPK2_9ASCO</name>
<dbReference type="Gene3D" id="3.90.180.10">
    <property type="entry name" value="Medium-chain alcohol dehydrogenases, catalytic domain"/>
    <property type="match status" value="1"/>
</dbReference>
<dbReference type="GO" id="GO:0008106">
    <property type="term" value="F:alcohol dehydrogenase (NADP+) activity"/>
    <property type="evidence" value="ECO:0007669"/>
    <property type="project" value="UniProtKB-EC"/>
</dbReference>
<dbReference type="Pfam" id="PF08240">
    <property type="entry name" value="ADH_N"/>
    <property type="match status" value="1"/>
</dbReference>